<evidence type="ECO:0008006" key="4">
    <source>
        <dbReference type="Google" id="ProtNLM"/>
    </source>
</evidence>
<gene>
    <name evidence="2" type="ORF">WCD74_03440</name>
</gene>
<keyword evidence="1" id="KW-0472">Membrane</keyword>
<reference evidence="2 3" key="1">
    <citation type="submission" date="2024-03" db="EMBL/GenBank/DDBJ databases">
        <title>Actinomycetospora sp. OC33-EN08, a novel actinomycete isolated from wild orchid (Aerides multiflora).</title>
        <authorList>
            <person name="Suriyachadkun C."/>
        </authorList>
    </citation>
    <scope>NUCLEOTIDE SEQUENCE [LARGE SCALE GENOMIC DNA]</scope>
    <source>
        <strain evidence="2 3">OC33-EN08</strain>
    </source>
</reference>
<protein>
    <recommendedName>
        <fullName evidence="4">Secreted protein</fullName>
    </recommendedName>
</protein>
<evidence type="ECO:0000256" key="1">
    <source>
        <dbReference type="SAM" id="Phobius"/>
    </source>
</evidence>
<feature type="transmembrane region" description="Helical" evidence="1">
    <location>
        <begin position="6"/>
        <end position="26"/>
    </location>
</feature>
<dbReference type="Proteomes" id="UP001385809">
    <property type="component" value="Unassembled WGS sequence"/>
</dbReference>
<evidence type="ECO:0000313" key="2">
    <source>
        <dbReference type="EMBL" id="MEJ2866802.1"/>
    </source>
</evidence>
<keyword evidence="3" id="KW-1185">Reference proteome</keyword>
<organism evidence="2 3">
    <name type="scientific">Actinomycetospora aurantiaca</name>
    <dbReference type="NCBI Taxonomy" id="3129233"/>
    <lineage>
        <taxon>Bacteria</taxon>
        <taxon>Bacillati</taxon>
        <taxon>Actinomycetota</taxon>
        <taxon>Actinomycetes</taxon>
        <taxon>Pseudonocardiales</taxon>
        <taxon>Pseudonocardiaceae</taxon>
        <taxon>Actinomycetospora</taxon>
    </lineage>
</organism>
<dbReference type="EMBL" id="JBBEGN010000001">
    <property type="protein sequence ID" value="MEJ2866802.1"/>
    <property type="molecule type" value="Genomic_DNA"/>
</dbReference>
<accession>A0ABU8MI51</accession>
<comment type="caution">
    <text evidence="2">The sequence shown here is derived from an EMBL/GenBank/DDBJ whole genome shotgun (WGS) entry which is preliminary data.</text>
</comment>
<keyword evidence="1" id="KW-0812">Transmembrane</keyword>
<proteinExistence type="predicted"/>
<evidence type="ECO:0000313" key="3">
    <source>
        <dbReference type="Proteomes" id="UP001385809"/>
    </source>
</evidence>
<dbReference type="RefSeq" id="WP_337693415.1">
    <property type="nucleotide sequence ID" value="NZ_JBBEGN010000001.1"/>
</dbReference>
<sequence>MDGTLLGIVIAAAVVIVAGIVLVLVARRRGRVGTATLRSRFGDEYDRVVADYGRGPGEKELRARLDRRRRLDLRDLGADERDRYSRAWESAQAAFVENPSTGLRDADLLVQQVMRDRGYPSERFEEREKLVSVDYPDLVEHFRSAHEVAVADEQAERPLEERRQAMVDHRFLFDALLQGGDPERTRRL</sequence>
<keyword evidence="1" id="KW-1133">Transmembrane helix</keyword>
<name>A0ABU8MI51_9PSEU</name>